<dbReference type="RefSeq" id="WP_064030877.1">
    <property type="nucleotide sequence ID" value="NZ_LUUK01000196.1"/>
</dbReference>
<comment type="caution">
    <text evidence="1">The sequence shown here is derived from an EMBL/GenBank/DDBJ whole genome shotgun (WGS) entry which is preliminary data.</text>
</comment>
<evidence type="ECO:0000313" key="2">
    <source>
        <dbReference type="Proteomes" id="UP000077628"/>
    </source>
</evidence>
<dbReference type="Proteomes" id="UP000077628">
    <property type="component" value="Unassembled WGS sequence"/>
</dbReference>
<protein>
    <submittedName>
        <fullName evidence="1">Uncharacterized protein</fullName>
    </submittedName>
</protein>
<gene>
    <name evidence="1" type="ORF">A1355_11975</name>
</gene>
<organism evidence="1 2">
    <name type="scientific">Methylomonas koyamae</name>
    <dbReference type="NCBI Taxonomy" id="702114"/>
    <lineage>
        <taxon>Bacteria</taxon>
        <taxon>Pseudomonadati</taxon>
        <taxon>Pseudomonadota</taxon>
        <taxon>Gammaproteobacteria</taxon>
        <taxon>Methylococcales</taxon>
        <taxon>Methylococcaceae</taxon>
        <taxon>Methylomonas</taxon>
    </lineage>
</organism>
<dbReference type="EMBL" id="LUUK01000196">
    <property type="protein sequence ID" value="OAI14984.1"/>
    <property type="molecule type" value="Genomic_DNA"/>
</dbReference>
<name>A0A177NBJ2_9GAMM</name>
<keyword evidence="2" id="KW-1185">Reference proteome</keyword>
<accession>A0A177NBJ2</accession>
<dbReference type="AlphaFoldDB" id="A0A177NBJ2"/>
<reference evidence="2" key="1">
    <citation type="submission" date="2016-03" db="EMBL/GenBank/DDBJ databases">
        <authorList>
            <person name="Heylen K."/>
            <person name="De Vos P."/>
            <person name="Vekeman B."/>
        </authorList>
    </citation>
    <scope>NUCLEOTIDE SEQUENCE [LARGE SCALE GENOMIC DNA]</scope>
    <source>
        <strain evidence="2">R-45383</strain>
    </source>
</reference>
<proteinExistence type="predicted"/>
<dbReference type="STRING" id="702114.A1355_11975"/>
<sequence>MHAIAVALEGGDWEASLVVGASGDFVIGIPDRIGLKPAVVFNRNGGLVWGGFSIALTNSPQHAPMALSGIKDDQWTAESAMVECAAMSAHNRILLFRPGGGRLIAPDLGGAHRPCIPERRVT</sequence>
<evidence type="ECO:0000313" key="1">
    <source>
        <dbReference type="EMBL" id="OAI14984.1"/>
    </source>
</evidence>